<protein>
    <recommendedName>
        <fullName evidence="1">Aminotransferase-like plant mobile domain-containing protein</fullName>
    </recommendedName>
</protein>
<evidence type="ECO:0000313" key="2">
    <source>
        <dbReference type="EMBL" id="RYQ99488.1"/>
    </source>
</evidence>
<feature type="domain" description="Aminotransferase-like plant mobile" evidence="1">
    <location>
        <begin position="18"/>
        <end position="71"/>
    </location>
</feature>
<dbReference type="InterPro" id="IPR019557">
    <property type="entry name" value="AminoTfrase-like_pln_mobile"/>
</dbReference>
<name>A0A444YC43_ARAHY</name>
<accession>A0A444YC43</accession>
<dbReference type="EMBL" id="SDMP01000017">
    <property type="protein sequence ID" value="RYQ99488.1"/>
    <property type="molecule type" value="Genomic_DNA"/>
</dbReference>
<comment type="caution">
    <text evidence="2">The sequence shown here is derived from an EMBL/GenBank/DDBJ whole genome shotgun (WGS) entry which is preliminary data.</text>
</comment>
<organism evidence="2 3">
    <name type="scientific">Arachis hypogaea</name>
    <name type="common">Peanut</name>
    <dbReference type="NCBI Taxonomy" id="3818"/>
    <lineage>
        <taxon>Eukaryota</taxon>
        <taxon>Viridiplantae</taxon>
        <taxon>Streptophyta</taxon>
        <taxon>Embryophyta</taxon>
        <taxon>Tracheophyta</taxon>
        <taxon>Spermatophyta</taxon>
        <taxon>Magnoliopsida</taxon>
        <taxon>eudicotyledons</taxon>
        <taxon>Gunneridae</taxon>
        <taxon>Pentapetalae</taxon>
        <taxon>rosids</taxon>
        <taxon>fabids</taxon>
        <taxon>Fabales</taxon>
        <taxon>Fabaceae</taxon>
        <taxon>Papilionoideae</taxon>
        <taxon>50 kb inversion clade</taxon>
        <taxon>dalbergioids sensu lato</taxon>
        <taxon>Dalbergieae</taxon>
        <taxon>Pterocarpus clade</taxon>
        <taxon>Arachis</taxon>
    </lineage>
</organism>
<dbReference type="Pfam" id="PF10536">
    <property type="entry name" value="PMD"/>
    <property type="match status" value="2"/>
</dbReference>
<evidence type="ECO:0000313" key="3">
    <source>
        <dbReference type="Proteomes" id="UP000289738"/>
    </source>
</evidence>
<gene>
    <name evidence="2" type="ORF">Ahy_B07g087423</name>
</gene>
<dbReference type="Proteomes" id="UP000289738">
    <property type="component" value="Chromosome B07"/>
</dbReference>
<reference evidence="2 3" key="1">
    <citation type="submission" date="2019-01" db="EMBL/GenBank/DDBJ databases">
        <title>Sequencing of cultivated peanut Arachis hypogaea provides insights into genome evolution and oil improvement.</title>
        <authorList>
            <person name="Chen X."/>
        </authorList>
    </citation>
    <scope>NUCLEOTIDE SEQUENCE [LARGE SCALE GENOMIC DNA]</scope>
    <source>
        <strain evidence="3">cv. Fuhuasheng</strain>
        <tissue evidence="2">Leaves</tissue>
    </source>
</reference>
<dbReference type="InterPro" id="IPR044824">
    <property type="entry name" value="MAIN-like"/>
</dbReference>
<evidence type="ECO:0000259" key="1">
    <source>
        <dbReference type="Pfam" id="PF10536"/>
    </source>
</evidence>
<dbReference type="AlphaFoldDB" id="A0A444YC43"/>
<keyword evidence="3" id="KW-1185">Reference proteome</keyword>
<sequence length="269" mass="31191">MSLDERIIPYLQMAGLAHLSRLNDHWFRLDEPLVSSFVEKRCPETHTFHMPFEEYTIMLQDVAYQLGLPINEQYETFSDLSHGADEETVKRYTRAYITRLLSTQLLGDKSGTRMHIRWLPYVARLEDMGRYRWGSATLSWLYQCLCVVRLSANIERERTSSRALQTEDRFTRVRFCVDAIQLTGSRTGNASRNTRATTHGVMEVCDDIDLLCYHRVVSGGSVLSQLGGVQHRPLTALNIDFLMLKDGRGSNQWFPSTLQSWHIHWTNRM</sequence>
<dbReference type="PANTHER" id="PTHR46033">
    <property type="entry name" value="PROTEIN MAIN-LIKE 2"/>
    <property type="match status" value="1"/>
</dbReference>
<dbReference type="GO" id="GO:0010073">
    <property type="term" value="P:meristem maintenance"/>
    <property type="evidence" value="ECO:0007669"/>
    <property type="project" value="InterPro"/>
</dbReference>
<dbReference type="PANTHER" id="PTHR46033:SF8">
    <property type="entry name" value="PROTEIN MAINTENANCE OF MERISTEMS-LIKE"/>
    <property type="match status" value="1"/>
</dbReference>
<proteinExistence type="predicted"/>
<feature type="domain" description="Aminotransferase-like plant mobile" evidence="1">
    <location>
        <begin position="89"/>
        <end position="153"/>
    </location>
</feature>